<dbReference type="Proteomes" id="UP000887013">
    <property type="component" value="Unassembled WGS sequence"/>
</dbReference>
<keyword evidence="2" id="KW-1185">Reference proteome</keyword>
<organism evidence="1 2">
    <name type="scientific">Nephila pilipes</name>
    <name type="common">Giant wood spider</name>
    <name type="synonym">Nephila maculata</name>
    <dbReference type="NCBI Taxonomy" id="299642"/>
    <lineage>
        <taxon>Eukaryota</taxon>
        <taxon>Metazoa</taxon>
        <taxon>Ecdysozoa</taxon>
        <taxon>Arthropoda</taxon>
        <taxon>Chelicerata</taxon>
        <taxon>Arachnida</taxon>
        <taxon>Araneae</taxon>
        <taxon>Araneomorphae</taxon>
        <taxon>Entelegynae</taxon>
        <taxon>Araneoidea</taxon>
        <taxon>Nephilidae</taxon>
        <taxon>Nephila</taxon>
    </lineage>
</organism>
<name>A0A8X6QJ67_NEPPI</name>
<dbReference type="EMBL" id="BMAW01032986">
    <property type="protein sequence ID" value="GFU28146.1"/>
    <property type="molecule type" value="Genomic_DNA"/>
</dbReference>
<gene>
    <name evidence="1" type="primary">pol_3435</name>
    <name evidence="1" type="ORF">NPIL_451441</name>
</gene>
<dbReference type="OrthoDB" id="6784317at2759"/>
<reference evidence="1" key="1">
    <citation type="submission" date="2020-08" db="EMBL/GenBank/DDBJ databases">
        <title>Multicomponent nature underlies the extraordinary mechanical properties of spider dragline silk.</title>
        <authorList>
            <person name="Kono N."/>
            <person name="Nakamura H."/>
            <person name="Mori M."/>
            <person name="Yoshida Y."/>
            <person name="Ohtoshi R."/>
            <person name="Malay A.D."/>
            <person name="Moran D.A.P."/>
            <person name="Tomita M."/>
            <person name="Numata K."/>
            <person name="Arakawa K."/>
        </authorList>
    </citation>
    <scope>NUCLEOTIDE SEQUENCE</scope>
</reference>
<dbReference type="AlphaFoldDB" id="A0A8X6QJ67"/>
<keyword evidence="1" id="KW-0695">RNA-directed DNA polymerase</keyword>
<accession>A0A8X6QJ67</accession>
<sequence length="216" mass="25163">MWHRKILQVIIIGLPDDYNIKELFNDIQKHGINSDHLSELLNNNNIPLFLVVLKRGPETQVIFNMLNIGYLRAKIKTLKTLCLRNIYYRCQDFYHHSRFCNRTPKYLKCTGSHLTRDCKKTLQTSRKGALCRVPHPSNFSACIKNRNNAKHQPPPPINVWEERKKQQREKTAPQIQHSAQQINRVQFSKTNNAVLVDAMSQLLNQRAPCCKFSKSS</sequence>
<protein>
    <submittedName>
        <fullName evidence="1">RNA-directed DNA polymerase from mobile element jockey</fullName>
    </submittedName>
</protein>
<comment type="caution">
    <text evidence="1">The sequence shown here is derived from an EMBL/GenBank/DDBJ whole genome shotgun (WGS) entry which is preliminary data.</text>
</comment>
<dbReference type="GO" id="GO:0003964">
    <property type="term" value="F:RNA-directed DNA polymerase activity"/>
    <property type="evidence" value="ECO:0007669"/>
    <property type="project" value="UniProtKB-KW"/>
</dbReference>
<evidence type="ECO:0000313" key="1">
    <source>
        <dbReference type="EMBL" id="GFU28146.1"/>
    </source>
</evidence>
<proteinExistence type="predicted"/>
<keyword evidence="1" id="KW-0808">Transferase</keyword>
<evidence type="ECO:0000313" key="2">
    <source>
        <dbReference type="Proteomes" id="UP000887013"/>
    </source>
</evidence>
<keyword evidence="1" id="KW-0548">Nucleotidyltransferase</keyword>